<dbReference type="OrthoDB" id="5824281at2759"/>
<dbReference type="PANTHER" id="PTHR45761">
    <property type="entry name" value="EXTENDED SYNAPTOTAGMIN-LIKE PROTEIN 2, ISOFORM C"/>
    <property type="match status" value="1"/>
</dbReference>
<dbReference type="SMART" id="SM00239">
    <property type="entry name" value="C2"/>
    <property type="match status" value="1"/>
</dbReference>
<proteinExistence type="predicted"/>
<dbReference type="InterPro" id="IPR000008">
    <property type="entry name" value="C2_dom"/>
</dbReference>
<accession>A0A368GE97</accession>
<dbReference type="PANTHER" id="PTHR45761:SF1">
    <property type="entry name" value="EXTENDED SYNAPTOTAGMIN-LIKE PROTEIN 2, ISOFORM C"/>
    <property type="match status" value="1"/>
</dbReference>
<reference evidence="2 3" key="1">
    <citation type="submission" date="2014-10" db="EMBL/GenBank/DDBJ databases">
        <title>Draft genome of the hookworm Ancylostoma caninum.</title>
        <authorList>
            <person name="Mitreva M."/>
        </authorList>
    </citation>
    <scope>NUCLEOTIDE SEQUENCE [LARGE SCALE GENOMIC DNA]</scope>
    <source>
        <strain evidence="2 3">Baltimore</strain>
    </source>
</reference>
<dbReference type="Proteomes" id="UP000252519">
    <property type="component" value="Unassembled WGS sequence"/>
</dbReference>
<dbReference type="Pfam" id="PF00168">
    <property type="entry name" value="C2"/>
    <property type="match status" value="2"/>
</dbReference>
<dbReference type="GO" id="GO:0005509">
    <property type="term" value="F:calcium ion binding"/>
    <property type="evidence" value="ECO:0007669"/>
    <property type="project" value="TreeGrafter"/>
</dbReference>
<dbReference type="PROSITE" id="PS50004">
    <property type="entry name" value="C2"/>
    <property type="match status" value="1"/>
</dbReference>
<comment type="caution">
    <text evidence="2">The sequence shown here is derived from an EMBL/GenBank/DDBJ whole genome shotgun (WGS) entry which is preliminary data.</text>
</comment>
<dbReference type="GO" id="GO:0005789">
    <property type="term" value="C:endoplasmic reticulum membrane"/>
    <property type="evidence" value="ECO:0007669"/>
    <property type="project" value="TreeGrafter"/>
</dbReference>
<protein>
    <submittedName>
        <fullName evidence="2">C2 domain protein</fullName>
    </submittedName>
</protein>
<dbReference type="InterPro" id="IPR035892">
    <property type="entry name" value="C2_domain_sf"/>
</dbReference>
<keyword evidence="3" id="KW-1185">Reference proteome</keyword>
<evidence type="ECO:0000313" key="3">
    <source>
        <dbReference type="Proteomes" id="UP000252519"/>
    </source>
</evidence>
<dbReference type="STRING" id="29170.A0A368GE97"/>
<dbReference type="GO" id="GO:0031210">
    <property type="term" value="F:phosphatidylcholine binding"/>
    <property type="evidence" value="ECO:0007669"/>
    <property type="project" value="TreeGrafter"/>
</dbReference>
<organism evidence="2 3">
    <name type="scientific">Ancylostoma caninum</name>
    <name type="common">Dog hookworm</name>
    <dbReference type="NCBI Taxonomy" id="29170"/>
    <lineage>
        <taxon>Eukaryota</taxon>
        <taxon>Metazoa</taxon>
        <taxon>Ecdysozoa</taxon>
        <taxon>Nematoda</taxon>
        <taxon>Chromadorea</taxon>
        <taxon>Rhabditida</taxon>
        <taxon>Rhabditina</taxon>
        <taxon>Rhabditomorpha</taxon>
        <taxon>Strongyloidea</taxon>
        <taxon>Ancylostomatidae</taxon>
        <taxon>Ancylostomatinae</taxon>
        <taxon>Ancylostoma</taxon>
    </lineage>
</organism>
<evidence type="ECO:0000259" key="1">
    <source>
        <dbReference type="PROSITE" id="PS50004"/>
    </source>
</evidence>
<feature type="domain" description="C2" evidence="1">
    <location>
        <begin position="99"/>
        <end position="274"/>
    </location>
</feature>
<dbReference type="EMBL" id="JOJR01000181">
    <property type="protein sequence ID" value="RCN42733.1"/>
    <property type="molecule type" value="Genomic_DNA"/>
</dbReference>
<dbReference type="GO" id="GO:0005544">
    <property type="term" value="F:calcium-dependent phospholipid binding"/>
    <property type="evidence" value="ECO:0007669"/>
    <property type="project" value="TreeGrafter"/>
</dbReference>
<dbReference type="InterPro" id="IPR051634">
    <property type="entry name" value="Extended_Synaptotagmin"/>
</dbReference>
<sequence>MAFWTMTRSWNMQTRAPRTDVMTPSKQAMNGDSVAVEPAKTVNPSPGLMDPETKLNAEEITILRSESVNSINTSSGRSSRLGRVFTAKHEKHKSRGNQPRGEVEMSIRYADATRKLVVQVLRAKQLLPWDKNGDCDPYANVGSYLLIFRSPRFTFPFICAYSSDYGIQKANRCCFKVKLISIENSKDVQKRKTAVVKGTVNPSFDNHRRCAKIQQFLSFSFEFDVDPGDLHNYKLQICVKDDTNYGAFSSKPILGQIDIRLSSLDNCSLPQQWVRLEAERI</sequence>
<name>A0A368GE97_ANCCA</name>
<evidence type="ECO:0000313" key="2">
    <source>
        <dbReference type="EMBL" id="RCN42733.1"/>
    </source>
</evidence>
<dbReference type="GO" id="GO:0008429">
    <property type="term" value="F:phosphatidylethanolamine binding"/>
    <property type="evidence" value="ECO:0007669"/>
    <property type="project" value="TreeGrafter"/>
</dbReference>
<dbReference type="SUPFAM" id="SSF49562">
    <property type="entry name" value="C2 domain (Calcium/lipid-binding domain, CaLB)"/>
    <property type="match status" value="1"/>
</dbReference>
<gene>
    <name evidence="2" type="ORF">ANCCAN_11281</name>
</gene>
<dbReference type="Gene3D" id="2.60.40.150">
    <property type="entry name" value="C2 domain"/>
    <property type="match status" value="1"/>
</dbReference>
<dbReference type="AlphaFoldDB" id="A0A368GE97"/>
<dbReference type="GO" id="GO:0035091">
    <property type="term" value="F:phosphatidylinositol binding"/>
    <property type="evidence" value="ECO:0007669"/>
    <property type="project" value="TreeGrafter"/>
</dbReference>